<organism evidence="3">
    <name type="scientific">Ceratitis capitata</name>
    <name type="common">Mediterranean fruit fly</name>
    <name type="synonym">Tephritis capitata</name>
    <dbReference type="NCBI Taxonomy" id="7213"/>
    <lineage>
        <taxon>Eukaryota</taxon>
        <taxon>Metazoa</taxon>
        <taxon>Ecdysozoa</taxon>
        <taxon>Arthropoda</taxon>
        <taxon>Hexapoda</taxon>
        <taxon>Insecta</taxon>
        <taxon>Pterygota</taxon>
        <taxon>Neoptera</taxon>
        <taxon>Endopterygota</taxon>
        <taxon>Diptera</taxon>
        <taxon>Brachycera</taxon>
        <taxon>Muscomorpha</taxon>
        <taxon>Tephritoidea</taxon>
        <taxon>Tephritidae</taxon>
        <taxon>Ceratitis</taxon>
        <taxon>Ceratitis</taxon>
    </lineage>
</organism>
<dbReference type="EMBL" id="GAMC01016666">
    <property type="protein sequence ID" value="JAB89889.1"/>
    <property type="molecule type" value="mRNA"/>
</dbReference>
<feature type="region of interest" description="Disordered" evidence="1">
    <location>
        <begin position="488"/>
        <end position="509"/>
    </location>
</feature>
<feature type="region of interest" description="Disordered" evidence="1">
    <location>
        <begin position="1"/>
        <end position="52"/>
    </location>
</feature>
<accession>W8BJU4</accession>
<reference evidence="3" key="2">
    <citation type="journal article" date="2014" name="BMC Genomics">
        <title>A genomic perspective to assessing quality of mass-reared SIT flies used in Mediterranean fruit fly (Ceratitis capitata) eradication in California.</title>
        <authorList>
            <person name="Calla B."/>
            <person name="Hall B."/>
            <person name="Hou S."/>
            <person name="Geib S.M."/>
        </authorList>
    </citation>
    <scope>NUCLEOTIDE SEQUENCE</scope>
</reference>
<keyword evidence="2" id="KW-0472">Membrane</keyword>
<name>W8BJU4_CERCA</name>
<feature type="compositionally biased region" description="Polar residues" evidence="1">
    <location>
        <begin position="1"/>
        <end position="10"/>
    </location>
</feature>
<evidence type="ECO:0000256" key="2">
    <source>
        <dbReference type="SAM" id="Phobius"/>
    </source>
</evidence>
<dbReference type="AlphaFoldDB" id="W8BJU4"/>
<dbReference type="OrthoDB" id="8187887at2759"/>
<sequence length="699" mass="74515">MVTSCLVSSDDSCDELSVNNNNNNKNNHNNTRKNRVNKINSDNSGNSSSCNSNSNKATIFNIKKIQLQQQQQRNTSNCEMKNSNVNNFTTLRISLIGILTYLAVANTIVAVQGAAVYSNINFLTNPNFEQICSVQQEQYIESDGKESSLILEFAPGVLAEKRKLCTRILSAPTNYGFIVRLILPKIRRNRHGVTTAINGKADSVIGPATSSTLGTMATTMTSTSAVTKTGAMASDNAMVDSDANASRRSSIPALSGMTTLIDKFNATVTKSAKATRSCPLSIFSSLDFHTPQWRLDPCQLEDTAPEMEDPVRLFHGRVRIVWEHGHHTLHSKLMVTALGKGEQCRSERKHQCLRIGDEPILCISKELVCDGIRHCPVSNEYDSDEDYEMCWKRRRYGAPIPPAMETDIFEHFALEVFRNLFAFDVPPYDETTTIAGITADPTQEGNPSKGAVNSTTLRKIDSKQISQAASGAANSKVGNSTVAPITATEANTTESTGGHHRRNSTRSGLNSDLSKYGPWGYLMLGMLLCGGALLICGLWVCCCRLSFHIQTIRSLSASASQHATQNEREAALQSGATAGGGDLQTSTTAPPNYEELDPPPAYSVLFPNQKAASSTTLSSLGAAALMPPTMAAVAVTTPNGTALTMPTGGASTPAAAEAGAAATSAAPSVAATTSASSAAAGLSSIRIQLEGATCSSQAH</sequence>
<keyword evidence="2" id="KW-1133">Transmembrane helix</keyword>
<keyword evidence="2" id="KW-0812">Transmembrane</keyword>
<proteinExistence type="evidence at transcript level"/>
<evidence type="ECO:0000313" key="3">
    <source>
        <dbReference type="EMBL" id="JAB89889.1"/>
    </source>
</evidence>
<feature type="compositionally biased region" description="Low complexity" evidence="1">
    <location>
        <begin position="18"/>
        <end position="29"/>
    </location>
</feature>
<reference evidence="3" key="1">
    <citation type="submission" date="2013-07" db="EMBL/GenBank/DDBJ databases">
        <authorList>
            <person name="Geib S."/>
        </authorList>
    </citation>
    <scope>NUCLEOTIDE SEQUENCE</scope>
</reference>
<feature type="region of interest" description="Disordered" evidence="1">
    <location>
        <begin position="566"/>
        <end position="599"/>
    </location>
</feature>
<protein>
    <submittedName>
        <fullName evidence="3">Uncharacterized protein</fullName>
    </submittedName>
</protein>
<evidence type="ECO:0000256" key="1">
    <source>
        <dbReference type="SAM" id="MobiDB-lite"/>
    </source>
</evidence>
<feature type="compositionally biased region" description="Low complexity" evidence="1">
    <location>
        <begin position="37"/>
        <end position="52"/>
    </location>
</feature>
<feature type="transmembrane region" description="Helical" evidence="2">
    <location>
        <begin position="519"/>
        <end position="547"/>
    </location>
</feature>